<feature type="compositionally biased region" description="Polar residues" evidence="1">
    <location>
        <begin position="31"/>
        <end position="47"/>
    </location>
</feature>
<comment type="caution">
    <text evidence="2">The sequence shown here is derived from an EMBL/GenBank/DDBJ whole genome shotgun (WGS) entry which is preliminary data.</text>
</comment>
<name>A0A9P7URX6_9AGAR</name>
<dbReference type="AlphaFoldDB" id="A0A9P7URX6"/>
<feature type="compositionally biased region" description="Polar residues" evidence="1">
    <location>
        <begin position="60"/>
        <end position="75"/>
    </location>
</feature>
<protein>
    <submittedName>
        <fullName evidence="2">Uncharacterized protein</fullName>
    </submittedName>
</protein>
<dbReference type="GeneID" id="66078740"/>
<evidence type="ECO:0000313" key="3">
    <source>
        <dbReference type="Proteomes" id="UP001049176"/>
    </source>
</evidence>
<feature type="region of interest" description="Disordered" evidence="1">
    <location>
        <begin position="16"/>
        <end position="86"/>
    </location>
</feature>
<dbReference type="Proteomes" id="UP001049176">
    <property type="component" value="Chromosome 6"/>
</dbReference>
<gene>
    <name evidence="2" type="ORF">E1B28_009664</name>
</gene>
<dbReference type="RefSeq" id="XP_043007026.1">
    <property type="nucleotide sequence ID" value="XM_043154571.1"/>
</dbReference>
<organism evidence="2 3">
    <name type="scientific">Marasmius oreades</name>
    <name type="common">fairy-ring Marasmius</name>
    <dbReference type="NCBI Taxonomy" id="181124"/>
    <lineage>
        <taxon>Eukaryota</taxon>
        <taxon>Fungi</taxon>
        <taxon>Dikarya</taxon>
        <taxon>Basidiomycota</taxon>
        <taxon>Agaricomycotina</taxon>
        <taxon>Agaricomycetes</taxon>
        <taxon>Agaricomycetidae</taxon>
        <taxon>Agaricales</taxon>
        <taxon>Marasmiineae</taxon>
        <taxon>Marasmiaceae</taxon>
        <taxon>Marasmius</taxon>
    </lineage>
</organism>
<dbReference type="EMBL" id="CM032186">
    <property type="protein sequence ID" value="KAG7090556.1"/>
    <property type="molecule type" value="Genomic_DNA"/>
</dbReference>
<evidence type="ECO:0000256" key="1">
    <source>
        <dbReference type="SAM" id="MobiDB-lite"/>
    </source>
</evidence>
<sequence length="405" mass="43954">MITSNYLVEQFTSPASGIARRTRTRTKTGPPGNTLTGSGRVSSTESSALIPKLAKRGSETQRVPSSIPQTQTQKALSKRTPGVGDFLKVPEQPLNSSFKSRVVDREKKPHRFQAEASKENVIGDKLKKGDGVKGEKGTKTRELPVPATSTISQNLTLPGSFAPLDVKPLKIAKWPGSRSTITSLQPGFSSEVSTYHASSSKTRVLSERDKNLPQTPPIDAGNISPKLKEHTRSPTTTPSSTAHGLPKGFTSIATTHTVAPPIPVSTRVPPHHKSSSLGGIFHRRSFWPREVADLASTKRRNRHATACSLDVITTTTEQPNKRRAIYSPPSAPSALTPGVSNTDGFESIVRAYRNSIKLSPLTVVPLALVTSRTRTDTEGEMAYHPIVKELLNEVDEALRSWNPMR</sequence>
<proteinExistence type="predicted"/>
<dbReference type="KEGG" id="more:E1B28_009664"/>
<reference evidence="2" key="1">
    <citation type="journal article" date="2021" name="Genome Biol. Evol.">
        <title>The assembled and annotated genome of the fairy-ring fungus Marasmius oreades.</title>
        <authorList>
            <person name="Hiltunen M."/>
            <person name="Ament-Velasquez S.L."/>
            <person name="Johannesson H."/>
        </authorList>
    </citation>
    <scope>NUCLEOTIDE SEQUENCE</scope>
    <source>
        <strain evidence="2">03SP1</strain>
    </source>
</reference>
<dbReference type="OrthoDB" id="10570905at2759"/>
<feature type="region of interest" description="Disordered" evidence="1">
    <location>
        <begin position="199"/>
        <end position="248"/>
    </location>
</feature>
<evidence type="ECO:0000313" key="2">
    <source>
        <dbReference type="EMBL" id="KAG7090556.1"/>
    </source>
</evidence>
<accession>A0A9P7URX6</accession>
<keyword evidence="3" id="KW-1185">Reference proteome</keyword>